<dbReference type="EMBL" id="GDID01002298">
    <property type="protein sequence ID" value="JAP94308.1"/>
    <property type="molecule type" value="Transcribed_RNA"/>
</dbReference>
<feature type="region of interest" description="Disordered" evidence="1">
    <location>
        <begin position="1"/>
        <end position="24"/>
    </location>
</feature>
<reference evidence="2" key="1">
    <citation type="submission" date="2015-07" db="EMBL/GenBank/DDBJ databases">
        <title>Adaptation to a free-living lifestyle via gene acquisitions in the diplomonad Trepomonas sp. PC1.</title>
        <authorList>
            <person name="Xu F."/>
            <person name="Jerlstrom-Hultqvist J."/>
            <person name="Kolisko M."/>
            <person name="Simpson A.G.B."/>
            <person name="Roger A.J."/>
            <person name="Svard S.G."/>
            <person name="Andersson J.O."/>
        </authorList>
    </citation>
    <scope>NUCLEOTIDE SEQUENCE</scope>
    <source>
        <strain evidence="2">PC1</strain>
    </source>
</reference>
<protein>
    <submittedName>
        <fullName evidence="2">Uncharacterized protein</fullName>
    </submittedName>
</protein>
<gene>
    <name evidence="2" type="ORF">TPC1_13092</name>
</gene>
<proteinExistence type="predicted"/>
<sequence length="787" mass="92496">FSEELNDENSSSSDEDEVQIDIDRSTEQQAKDFMKQAAEKLADNELYDAKVLAEEALRLNPRFFPIYDLMAQIYRQNNNSVGALQFELASASIQKNVKRLVQMFSQIQANVGGTKLLRTCVNKIFQFSESDTQRTQFYLYLKQKAVFQEKIMQKVHRNYVMSLQTNTVLLKELSQVQNIKFKMQIYSKLLFNLNFDFLFDSNVEQTNRFIYDDILEIINKGFHDQRVGIRRALYTLLKSFLVKIPQNLKLGLYISILSCQLKHDENIDYSANTLALKCQQYPQEINELIISYLDLLRQRKPGLSLQLSKLYVQIIPSFKLRFIHAQNLLTNQIKTEGIIQMTQLLKETTDMEQSLEIRISLCKYLHTQQIDPEKFLHFSHPEYNTQCSQESVSQMIYFPTMKEHFIKFFPIITFKSDPLKEIARCNLKLRVLTAQYVMNSDPQWFCDLIFEPLAITMLHRVCEKQKVQFLAKINQVLTDSIKCVRQQEWCQKQPHTVVNQIKLQEFEHFYSPFDAELIELINDIGQISAAQLFLQTQQKHVSICQNNKKLLIILLILQLNAQKSIVLTETLQSKLLAQQMELCSLTHHEILSYQQLVDKCRNNIQNAQLMFQLVQTAVTDEKMLQQCRKMIARWNQKFDYPHLKTALLLLGLQKSSQPKQLLQQIESDYSQIQFDEAIELHMIHLNLQMLNSKKVKKSERQQYLQKAGEHFKLFNSQEITQRHLYNVGLVLLNQFCLQEEALEFFKQALSGQDEDLRVRSAYCMQYIYQMQNKDKEAQEIIDGWLVM</sequence>
<organism evidence="2">
    <name type="scientific">Trepomonas sp. PC1</name>
    <dbReference type="NCBI Taxonomy" id="1076344"/>
    <lineage>
        <taxon>Eukaryota</taxon>
        <taxon>Metamonada</taxon>
        <taxon>Diplomonadida</taxon>
        <taxon>Hexamitidae</taxon>
        <taxon>Hexamitinae</taxon>
        <taxon>Trepomonas</taxon>
    </lineage>
</organism>
<name>A0A146KDL2_9EUKA</name>
<feature type="compositionally biased region" description="Acidic residues" evidence="1">
    <location>
        <begin position="1"/>
        <end position="20"/>
    </location>
</feature>
<evidence type="ECO:0000313" key="2">
    <source>
        <dbReference type="EMBL" id="JAP94308.1"/>
    </source>
</evidence>
<evidence type="ECO:0000256" key="1">
    <source>
        <dbReference type="SAM" id="MobiDB-lite"/>
    </source>
</evidence>
<feature type="non-terminal residue" evidence="2">
    <location>
        <position position="1"/>
    </location>
</feature>
<accession>A0A146KDL2</accession>
<dbReference type="AlphaFoldDB" id="A0A146KDL2"/>